<dbReference type="AlphaFoldDB" id="A0AAN7USS7"/>
<reference evidence="1 2" key="1">
    <citation type="submission" date="2023-10" db="EMBL/GenBank/DDBJ databases">
        <title>Draft genome sequence of Xylaria bambusicola isolate GMP-LS, the root and basal stem rot pathogen of sugarcane in Indonesia.</title>
        <authorList>
            <person name="Selvaraj P."/>
            <person name="Muralishankar V."/>
            <person name="Muruganantham S."/>
            <person name="Sp S."/>
            <person name="Haryani S."/>
            <person name="Lau K.J.X."/>
            <person name="Naqvi N.I."/>
        </authorList>
    </citation>
    <scope>NUCLEOTIDE SEQUENCE [LARGE SCALE GENOMIC DNA]</scope>
    <source>
        <strain evidence="1">GMP-LS</strain>
    </source>
</reference>
<dbReference type="Gene3D" id="3.40.50.720">
    <property type="entry name" value="NAD(P)-binding Rossmann-like Domain"/>
    <property type="match status" value="1"/>
</dbReference>
<keyword evidence="2" id="KW-1185">Reference proteome</keyword>
<accession>A0AAN7USS7</accession>
<sequence>MKRGRTGDPLKEGSEVPLVQGQVIATSGIAAYSREKTTPPVYTASKAALVQLAQQVATNSAPYQI</sequence>
<gene>
    <name evidence="1" type="ORF">RRF57_006836</name>
</gene>
<evidence type="ECO:0000313" key="2">
    <source>
        <dbReference type="Proteomes" id="UP001305414"/>
    </source>
</evidence>
<dbReference type="Proteomes" id="UP001305414">
    <property type="component" value="Unassembled WGS sequence"/>
</dbReference>
<dbReference type="EMBL" id="JAWHQM010000018">
    <property type="protein sequence ID" value="KAK5631121.1"/>
    <property type="molecule type" value="Genomic_DNA"/>
</dbReference>
<dbReference type="SUPFAM" id="SSF51735">
    <property type="entry name" value="NAD(P)-binding Rossmann-fold domains"/>
    <property type="match status" value="1"/>
</dbReference>
<organism evidence="1 2">
    <name type="scientific">Xylaria bambusicola</name>
    <dbReference type="NCBI Taxonomy" id="326684"/>
    <lineage>
        <taxon>Eukaryota</taxon>
        <taxon>Fungi</taxon>
        <taxon>Dikarya</taxon>
        <taxon>Ascomycota</taxon>
        <taxon>Pezizomycotina</taxon>
        <taxon>Sordariomycetes</taxon>
        <taxon>Xylariomycetidae</taxon>
        <taxon>Xylariales</taxon>
        <taxon>Xylariaceae</taxon>
        <taxon>Xylaria</taxon>
    </lineage>
</organism>
<protein>
    <submittedName>
        <fullName evidence="1">Uncharacterized protein</fullName>
    </submittedName>
</protein>
<comment type="caution">
    <text evidence="1">The sequence shown here is derived from an EMBL/GenBank/DDBJ whole genome shotgun (WGS) entry which is preliminary data.</text>
</comment>
<evidence type="ECO:0000313" key="1">
    <source>
        <dbReference type="EMBL" id="KAK5631121.1"/>
    </source>
</evidence>
<name>A0AAN7USS7_9PEZI</name>
<dbReference type="InterPro" id="IPR036291">
    <property type="entry name" value="NAD(P)-bd_dom_sf"/>
</dbReference>
<proteinExistence type="predicted"/>